<name>A0A2G5V4Z6_9PELO</name>
<evidence type="ECO:0000313" key="4">
    <source>
        <dbReference type="Proteomes" id="UP000230233"/>
    </source>
</evidence>
<protein>
    <recommendedName>
        <fullName evidence="5">C-type lectin domain-containing protein</fullName>
    </recommendedName>
</protein>
<dbReference type="PANTHER" id="PTHR23124:SF143">
    <property type="entry name" value="C-TYPE LECTIN DOMAIN-CONTAINING PROTEIN 141"/>
    <property type="match status" value="1"/>
</dbReference>
<evidence type="ECO:0000256" key="2">
    <source>
        <dbReference type="SAM" id="SignalP"/>
    </source>
</evidence>
<dbReference type="EMBL" id="PDUG01000002">
    <property type="protein sequence ID" value="PIC46820.1"/>
    <property type="molecule type" value="Genomic_DNA"/>
</dbReference>
<reference evidence="4" key="1">
    <citation type="submission" date="2017-10" db="EMBL/GenBank/DDBJ databases">
        <title>Rapid genome shrinkage in a self-fertile nematode reveals novel sperm competition proteins.</title>
        <authorList>
            <person name="Yin D."/>
            <person name="Schwarz E.M."/>
            <person name="Thomas C.G."/>
            <person name="Felde R.L."/>
            <person name="Korf I.F."/>
            <person name="Cutter A.D."/>
            <person name="Schartner C.M."/>
            <person name="Ralston E.J."/>
            <person name="Meyer B.J."/>
            <person name="Haag E.S."/>
        </authorList>
    </citation>
    <scope>NUCLEOTIDE SEQUENCE [LARGE SCALE GENOMIC DNA]</scope>
    <source>
        <strain evidence="4">JU1422</strain>
    </source>
</reference>
<dbReference type="OrthoDB" id="5871463at2759"/>
<comment type="caution">
    <text evidence="3">The sequence shown here is derived from an EMBL/GenBank/DDBJ whole genome shotgun (WGS) entry which is preliminary data.</text>
</comment>
<evidence type="ECO:0000313" key="3">
    <source>
        <dbReference type="EMBL" id="PIC46820.1"/>
    </source>
</evidence>
<feature type="signal peptide" evidence="2">
    <location>
        <begin position="1"/>
        <end position="17"/>
    </location>
</feature>
<proteinExistence type="predicted"/>
<organism evidence="3 4">
    <name type="scientific">Caenorhabditis nigoni</name>
    <dbReference type="NCBI Taxonomy" id="1611254"/>
    <lineage>
        <taxon>Eukaryota</taxon>
        <taxon>Metazoa</taxon>
        <taxon>Ecdysozoa</taxon>
        <taxon>Nematoda</taxon>
        <taxon>Chromadorea</taxon>
        <taxon>Rhabditida</taxon>
        <taxon>Rhabditina</taxon>
        <taxon>Rhabditomorpha</taxon>
        <taxon>Rhabditoidea</taxon>
        <taxon>Rhabditidae</taxon>
        <taxon>Peloderinae</taxon>
        <taxon>Caenorhabditis</taxon>
    </lineage>
</organism>
<keyword evidence="4" id="KW-1185">Reference proteome</keyword>
<keyword evidence="2" id="KW-0732">Signal</keyword>
<evidence type="ECO:0008006" key="5">
    <source>
        <dbReference type="Google" id="ProtNLM"/>
    </source>
</evidence>
<dbReference type="Proteomes" id="UP000230233">
    <property type="component" value="Chromosome II"/>
</dbReference>
<dbReference type="STRING" id="1611254.A0A2G5V4Z6"/>
<dbReference type="AlphaFoldDB" id="A0A2G5V4Z6"/>
<sequence length="252" mass="27743">MRSILIVLTFLAVSTEAIFRPGYGGGGHRPPSSYHGGHDNCKTSQAPTTPTTPVPTTPAKTCPEGFKAFERVPSEANSHTSVWCMGLTTEDTAIKISDGDALCSAMHASAVPTMFENDAEREYFATAWSNTLTAMGQGQLGSVGMDGRLISECKSKDKAILESDACSGTKSFVLRDKHTDPSYAWTIWAETEPNHHYWTYDIEECIQFAIWNNRPNRTKLLNDIYCNMTVAPNDPANKVYWNFGMICGMLPI</sequence>
<feature type="chain" id="PRO_5013781330" description="C-type lectin domain-containing protein" evidence="2">
    <location>
        <begin position="18"/>
        <end position="252"/>
    </location>
</feature>
<gene>
    <name evidence="3" type="primary">Cni-clec-141</name>
    <name evidence="3" type="synonym">Cnig_chr_II.g6390</name>
    <name evidence="3" type="ORF">B9Z55_006390</name>
</gene>
<evidence type="ECO:0000256" key="1">
    <source>
        <dbReference type="SAM" id="MobiDB-lite"/>
    </source>
</evidence>
<accession>A0A2G5V4Z6</accession>
<dbReference type="PANTHER" id="PTHR23124">
    <property type="entry name" value="C-TYPE LECTIN DOMAIN-CONTAINING PROTEIN-RELATED-RELATED"/>
    <property type="match status" value="1"/>
</dbReference>
<feature type="region of interest" description="Disordered" evidence="1">
    <location>
        <begin position="21"/>
        <end position="56"/>
    </location>
</feature>